<evidence type="ECO:0000256" key="1">
    <source>
        <dbReference type="SAM" id="Coils"/>
    </source>
</evidence>
<feature type="coiled-coil region" evidence="1">
    <location>
        <begin position="257"/>
        <end position="286"/>
    </location>
</feature>
<accession>A0A562XFC0</accession>
<dbReference type="AlphaFoldDB" id="A0A562XFC0"/>
<keyword evidence="1" id="KW-0175">Coiled coil</keyword>
<feature type="domain" description="GmrSD restriction endonucleases N-terminal" evidence="3">
    <location>
        <begin position="53"/>
        <end position="194"/>
    </location>
</feature>
<evidence type="ECO:0000313" key="4">
    <source>
        <dbReference type="EMBL" id="TWO20790.1"/>
    </source>
</evidence>
<feature type="compositionally biased region" description="Basic and acidic residues" evidence="2">
    <location>
        <begin position="1"/>
        <end position="11"/>
    </location>
</feature>
<proteinExistence type="predicted"/>
<organism evidence="4 5">
    <name type="scientific">Campylobacter hyointestinalis</name>
    <dbReference type="NCBI Taxonomy" id="198"/>
    <lineage>
        <taxon>Bacteria</taxon>
        <taxon>Pseudomonadati</taxon>
        <taxon>Campylobacterota</taxon>
        <taxon>Epsilonproteobacteria</taxon>
        <taxon>Campylobacterales</taxon>
        <taxon>Campylobacteraceae</taxon>
        <taxon>Campylobacter</taxon>
    </lineage>
</organism>
<sequence length="372" mass="43956">MNNEADNKNEEFEGFEGEESLNTPAENLKKDYKENLRISKERISIFEINRKLDNPERGLIELNPKFQRDDDRWNEKQKSELIESILLGIPLPVFYLFQTSNGKRQVVDGRQRLHAIRQFYKDELKLSKLTILSKLNGKKFSELEPLLQNSFEDYQLEIYALLPPTNEDIKFNLFDRLNRGGTQLNHQEMRNALYQGASTELINELSRDENFKKATNLKENAIKTMKDRYLILRFIVFYLIRQEKIETKIEGSIDEILANAMKEINNKEKELNLDDLKNKFKKAMENIAKNGSDELFRFENKNNKKRPLNMLLFESVVYLFVLALEKGVAVDIQKLEKFKKDEFDKPERITYGIDSVENIKFRFDSMERLLND</sequence>
<name>A0A562XFC0_CAMHY</name>
<dbReference type="InterPro" id="IPR004919">
    <property type="entry name" value="GmrSD_N"/>
</dbReference>
<feature type="region of interest" description="Disordered" evidence="2">
    <location>
        <begin position="1"/>
        <end position="27"/>
    </location>
</feature>
<dbReference type="EMBL" id="VOAP01000011">
    <property type="protein sequence ID" value="TWO20790.1"/>
    <property type="molecule type" value="Genomic_DNA"/>
</dbReference>
<dbReference type="Proteomes" id="UP000321812">
    <property type="component" value="Unassembled WGS sequence"/>
</dbReference>
<evidence type="ECO:0000256" key="2">
    <source>
        <dbReference type="SAM" id="MobiDB-lite"/>
    </source>
</evidence>
<reference evidence="4 5" key="1">
    <citation type="submission" date="2019-07" db="EMBL/GenBank/DDBJ databases">
        <title>Rapid identification of Enteric Bacteria from Whole Genome Sequences (WGS) using Average Nucleotide Identity (ANI).</title>
        <authorList>
            <person name="Lane C."/>
        </authorList>
    </citation>
    <scope>NUCLEOTIDE SEQUENCE [LARGE SCALE GENOMIC DNA]</scope>
    <source>
        <strain evidence="4 5">D2411</strain>
    </source>
</reference>
<dbReference type="PANTHER" id="PTHR39639:SF1">
    <property type="entry name" value="DUF262 DOMAIN-CONTAINING PROTEIN"/>
    <property type="match status" value="1"/>
</dbReference>
<protein>
    <submittedName>
        <fullName evidence="4">DUF262 domain-containing protein</fullName>
    </submittedName>
</protein>
<dbReference type="PANTHER" id="PTHR39639">
    <property type="entry name" value="CHROMOSOME 16, WHOLE GENOME SHOTGUN SEQUENCE"/>
    <property type="match status" value="1"/>
</dbReference>
<evidence type="ECO:0000313" key="5">
    <source>
        <dbReference type="Proteomes" id="UP000321812"/>
    </source>
</evidence>
<dbReference type="Pfam" id="PF03235">
    <property type="entry name" value="GmrSD_N"/>
    <property type="match status" value="1"/>
</dbReference>
<evidence type="ECO:0000259" key="3">
    <source>
        <dbReference type="Pfam" id="PF03235"/>
    </source>
</evidence>
<gene>
    <name evidence="4" type="ORF">YZ82_03080</name>
</gene>
<comment type="caution">
    <text evidence="4">The sequence shown here is derived from an EMBL/GenBank/DDBJ whole genome shotgun (WGS) entry which is preliminary data.</text>
</comment>
<dbReference type="RefSeq" id="WP_111968636.1">
    <property type="nucleotide sequence ID" value="NZ_VOAP01000011.1"/>
</dbReference>